<evidence type="ECO:0000313" key="2">
    <source>
        <dbReference type="EMBL" id="CAD7420844.1"/>
    </source>
</evidence>
<dbReference type="EMBL" id="OD038305">
    <property type="protein sequence ID" value="CAD7420844.1"/>
    <property type="molecule type" value="Genomic_DNA"/>
</dbReference>
<feature type="compositionally biased region" description="Polar residues" evidence="1">
    <location>
        <begin position="43"/>
        <end position="62"/>
    </location>
</feature>
<organism evidence="2">
    <name type="scientific">Timema poppense</name>
    <name type="common">Walking stick</name>
    <dbReference type="NCBI Taxonomy" id="170557"/>
    <lineage>
        <taxon>Eukaryota</taxon>
        <taxon>Metazoa</taxon>
        <taxon>Ecdysozoa</taxon>
        <taxon>Arthropoda</taxon>
        <taxon>Hexapoda</taxon>
        <taxon>Insecta</taxon>
        <taxon>Pterygota</taxon>
        <taxon>Neoptera</taxon>
        <taxon>Polyneoptera</taxon>
        <taxon>Phasmatodea</taxon>
        <taxon>Timematodea</taxon>
        <taxon>Timematoidea</taxon>
        <taxon>Timematidae</taxon>
        <taxon>Timema</taxon>
    </lineage>
</organism>
<reference evidence="2" key="1">
    <citation type="submission" date="2020-11" db="EMBL/GenBank/DDBJ databases">
        <authorList>
            <person name="Tran Van P."/>
        </authorList>
    </citation>
    <scope>NUCLEOTIDE SEQUENCE</scope>
</reference>
<accession>A0A7R9HIM3</accession>
<gene>
    <name evidence="2" type="ORF">TPSB3V08_LOCUS14259</name>
</gene>
<dbReference type="AlphaFoldDB" id="A0A7R9HIM3"/>
<feature type="region of interest" description="Disordered" evidence="1">
    <location>
        <begin position="38"/>
        <end position="71"/>
    </location>
</feature>
<sequence>MEDTAPRLQTDISTLKWDPKIESSNETILGLEVDYLTHDSTDETPSSPINTPNESESETSCTLFLIKEEPE</sequence>
<name>A0A7R9HIM3_TIMPO</name>
<proteinExistence type="predicted"/>
<evidence type="ECO:0000256" key="1">
    <source>
        <dbReference type="SAM" id="MobiDB-lite"/>
    </source>
</evidence>
<protein>
    <submittedName>
        <fullName evidence="2">Uncharacterized protein</fullName>
    </submittedName>
</protein>